<evidence type="ECO:0000256" key="3">
    <source>
        <dbReference type="ARBA" id="ARBA00022692"/>
    </source>
</evidence>
<evidence type="ECO:0000256" key="7">
    <source>
        <dbReference type="ARBA" id="ARBA00035120"/>
    </source>
</evidence>
<evidence type="ECO:0000256" key="2">
    <source>
        <dbReference type="ARBA" id="ARBA00022475"/>
    </source>
</evidence>
<proteinExistence type="inferred from homology"/>
<dbReference type="Pfam" id="PF02537">
    <property type="entry name" value="CRCB"/>
    <property type="match status" value="1"/>
</dbReference>
<feature type="binding site" evidence="10">
    <location>
        <position position="84"/>
    </location>
    <ligand>
        <name>Na(+)</name>
        <dbReference type="ChEBI" id="CHEBI:29101"/>
        <note>structural</note>
    </ligand>
</feature>
<dbReference type="KEGG" id="krh:KRH_08340"/>
<dbReference type="GO" id="GO:0062054">
    <property type="term" value="F:fluoride channel activity"/>
    <property type="evidence" value="ECO:0007669"/>
    <property type="project" value="UniProtKB-UniRule"/>
</dbReference>
<evidence type="ECO:0000256" key="8">
    <source>
        <dbReference type="ARBA" id="ARBA00035585"/>
    </source>
</evidence>
<dbReference type="eggNOG" id="COG0239">
    <property type="taxonomic scope" value="Bacteria"/>
</dbReference>
<gene>
    <name evidence="10" type="primary">fluC</name>
    <name evidence="10" type="synonym">crcB</name>
    <name evidence="11" type="ordered locus">KRH_08340</name>
</gene>
<protein>
    <recommendedName>
        <fullName evidence="10">Fluoride-specific ion channel FluC</fullName>
    </recommendedName>
</protein>
<keyword evidence="12" id="KW-1185">Reference proteome</keyword>
<keyword evidence="10" id="KW-0479">Metal-binding</keyword>
<keyword evidence="10" id="KW-0406">Ion transport</keyword>
<comment type="catalytic activity">
    <reaction evidence="8">
        <text>fluoride(in) = fluoride(out)</text>
        <dbReference type="Rhea" id="RHEA:76159"/>
        <dbReference type="ChEBI" id="CHEBI:17051"/>
    </reaction>
    <physiologicalReaction direction="left-to-right" evidence="8">
        <dbReference type="Rhea" id="RHEA:76160"/>
    </physiologicalReaction>
</comment>
<dbReference type="HAMAP" id="MF_00454">
    <property type="entry name" value="FluC"/>
    <property type="match status" value="1"/>
</dbReference>
<feature type="transmembrane region" description="Helical" evidence="10">
    <location>
        <begin position="109"/>
        <end position="130"/>
    </location>
</feature>
<dbReference type="PANTHER" id="PTHR28259">
    <property type="entry name" value="FLUORIDE EXPORT PROTEIN 1-RELATED"/>
    <property type="match status" value="1"/>
</dbReference>
<evidence type="ECO:0000256" key="5">
    <source>
        <dbReference type="ARBA" id="ARBA00023136"/>
    </source>
</evidence>
<accession>B2GKQ2</accession>
<comment type="similarity">
    <text evidence="7 10">Belongs to the fluoride channel Fluc/FEX (TC 1.A.43) family.</text>
</comment>
<comment type="function">
    <text evidence="9 10">Fluoride-specific ion channel. Important for reducing fluoride concentration in the cell, thus reducing its toxicity.</text>
</comment>
<keyword evidence="4 10" id="KW-1133">Transmembrane helix</keyword>
<comment type="activity regulation">
    <text evidence="10">Na(+) is not transported, but it plays an essential structural role and its presence is essential for fluoride channel function.</text>
</comment>
<feature type="binding site" evidence="10">
    <location>
        <position position="81"/>
    </location>
    <ligand>
        <name>Na(+)</name>
        <dbReference type="ChEBI" id="CHEBI:29101"/>
        <note>structural</note>
    </ligand>
</feature>
<keyword evidence="10" id="KW-0915">Sodium</keyword>
<evidence type="ECO:0000256" key="4">
    <source>
        <dbReference type="ARBA" id="ARBA00022989"/>
    </source>
</evidence>
<sequence>MIRPLARDVPLVAAGGAVGSVLRWGVTHVVATGSGWPWATLGCNVLGAFLLGLLLEALTRPGDETPRAHSTRLVLGTGLLGGFTTYSAFAQDLWDQLAAGGTGQAVLTAAVMLLAGLLAAGAGVLCGARVRAGAPGAEPRSRGQR</sequence>
<organism evidence="11 12">
    <name type="scientific">Kocuria rhizophila (strain ATCC 9341 / DSM 348 / NBRC 103217 / DC2201)</name>
    <dbReference type="NCBI Taxonomy" id="378753"/>
    <lineage>
        <taxon>Bacteria</taxon>
        <taxon>Bacillati</taxon>
        <taxon>Actinomycetota</taxon>
        <taxon>Actinomycetes</taxon>
        <taxon>Micrococcales</taxon>
        <taxon>Micrococcaceae</taxon>
        <taxon>Kocuria</taxon>
    </lineage>
</organism>
<dbReference type="AlphaFoldDB" id="B2GKQ2"/>
<evidence type="ECO:0000256" key="1">
    <source>
        <dbReference type="ARBA" id="ARBA00004651"/>
    </source>
</evidence>
<keyword evidence="3 10" id="KW-0812">Transmembrane</keyword>
<feature type="transmembrane region" description="Helical" evidence="10">
    <location>
        <begin position="70"/>
        <end position="89"/>
    </location>
</feature>
<dbReference type="HOGENOM" id="CLU_114342_1_1_11"/>
<keyword evidence="10" id="KW-0813">Transport</keyword>
<feature type="transmembrane region" description="Helical" evidence="10">
    <location>
        <begin position="38"/>
        <end position="58"/>
    </location>
</feature>
<dbReference type="GO" id="GO:0046872">
    <property type="term" value="F:metal ion binding"/>
    <property type="evidence" value="ECO:0007669"/>
    <property type="project" value="UniProtKB-KW"/>
</dbReference>
<comment type="subcellular location">
    <subcellularLocation>
        <location evidence="1 10">Cell membrane</location>
        <topology evidence="1 10">Multi-pass membrane protein</topology>
    </subcellularLocation>
</comment>
<keyword evidence="2 10" id="KW-1003">Cell membrane</keyword>
<reference evidence="11 12" key="1">
    <citation type="journal article" date="2008" name="J. Bacteriol.">
        <title>Complete genome sequence of the soil actinomycete Kocuria rhizophila.</title>
        <authorList>
            <person name="Takarada H."/>
            <person name="Sekine M."/>
            <person name="Kosugi H."/>
            <person name="Matsuo Y."/>
            <person name="Fujisawa T."/>
            <person name="Omata S."/>
            <person name="Kishi E."/>
            <person name="Shimizu A."/>
            <person name="Tsukatani N."/>
            <person name="Tanikawa S."/>
            <person name="Fujita N."/>
            <person name="Harayama S."/>
        </authorList>
    </citation>
    <scope>NUCLEOTIDE SEQUENCE [LARGE SCALE GENOMIC DNA]</scope>
    <source>
        <strain evidence="12">ATCC 9341 / DSM 348 / NBRC 103217 / DC2201</strain>
    </source>
</reference>
<dbReference type="OrthoDB" id="4883652at2"/>
<dbReference type="PANTHER" id="PTHR28259:SF1">
    <property type="entry name" value="FLUORIDE EXPORT PROTEIN 1-RELATED"/>
    <property type="match status" value="1"/>
</dbReference>
<keyword evidence="6 10" id="KW-0407">Ion channel</keyword>
<evidence type="ECO:0000256" key="6">
    <source>
        <dbReference type="ARBA" id="ARBA00023303"/>
    </source>
</evidence>
<evidence type="ECO:0000256" key="10">
    <source>
        <dbReference type="HAMAP-Rule" id="MF_00454"/>
    </source>
</evidence>
<feature type="transmembrane region" description="Helical" evidence="10">
    <location>
        <begin position="9"/>
        <end position="26"/>
    </location>
</feature>
<dbReference type="EMBL" id="AP009152">
    <property type="protein sequence ID" value="BAG29181.1"/>
    <property type="molecule type" value="Genomic_DNA"/>
</dbReference>
<dbReference type="RefSeq" id="WP_012397902.1">
    <property type="nucleotide sequence ID" value="NC_010617.1"/>
</dbReference>
<dbReference type="GO" id="GO:0005886">
    <property type="term" value="C:plasma membrane"/>
    <property type="evidence" value="ECO:0007669"/>
    <property type="project" value="UniProtKB-SubCell"/>
</dbReference>
<dbReference type="GO" id="GO:0140114">
    <property type="term" value="P:cellular detoxification of fluoride"/>
    <property type="evidence" value="ECO:0007669"/>
    <property type="project" value="UniProtKB-UniRule"/>
</dbReference>
<evidence type="ECO:0000313" key="11">
    <source>
        <dbReference type="EMBL" id="BAG29181.1"/>
    </source>
</evidence>
<dbReference type="STRING" id="378753.KRH_08340"/>
<name>B2GKQ2_KOCRD</name>
<dbReference type="InterPro" id="IPR003691">
    <property type="entry name" value="FluC"/>
</dbReference>
<dbReference type="Proteomes" id="UP000008838">
    <property type="component" value="Chromosome"/>
</dbReference>
<evidence type="ECO:0000313" key="12">
    <source>
        <dbReference type="Proteomes" id="UP000008838"/>
    </source>
</evidence>
<evidence type="ECO:0000256" key="9">
    <source>
        <dbReference type="ARBA" id="ARBA00049940"/>
    </source>
</evidence>
<keyword evidence="5 10" id="KW-0472">Membrane</keyword>